<dbReference type="EMBL" id="MPUH01001823">
    <property type="protein sequence ID" value="OMJ66093.1"/>
    <property type="molecule type" value="Genomic_DNA"/>
</dbReference>
<comment type="caution">
    <text evidence="1">The sequence shown here is derived from an EMBL/GenBank/DDBJ whole genome shotgun (WGS) entry which is preliminary data.</text>
</comment>
<dbReference type="AlphaFoldDB" id="A0A1R2ANH8"/>
<organism evidence="1 2">
    <name type="scientific">Stentor coeruleus</name>
    <dbReference type="NCBI Taxonomy" id="5963"/>
    <lineage>
        <taxon>Eukaryota</taxon>
        <taxon>Sar</taxon>
        <taxon>Alveolata</taxon>
        <taxon>Ciliophora</taxon>
        <taxon>Postciliodesmatophora</taxon>
        <taxon>Heterotrichea</taxon>
        <taxon>Heterotrichida</taxon>
        <taxon>Stentoridae</taxon>
        <taxon>Stentor</taxon>
    </lineage>
</organism>
<sequence length="123" mass="14615">MNLLANKLKEIKNLLDITETKYDDEKAHLERELEYFKGKFNKLQEVVDSKVDPKFENLNKEFNELKRAYDLVVAHSEEQRKKILEIETGDEAGKHIKELEEIIFRLQKDKEELKNNLVVDLMP</sequence>
<dbReference type="Proteomes" id="UP000187209">
    <property type="component" value="Unassembled WGS sequence"/>
</dbReference>
<protein>
    <submittedName>
        <fullName evidence="1">Uncharacterized protein</fullName>
    </submittedName>
</protein>
<accession>A0A1R2ANH8</accession>
<keyword evidence="2" id="KW-1185">Reference proteome</keyword>
<reference evidence="1 2" key="1">
    <citation type="submission" date="2016-11" db="EMBL/GenBank/DDBJ databases">
        <title>The macronuclear genome of Stentor coeruleus: a giant cell with tiny introns.</title>
        <authorList>
            <person name="Slabodnick M."/>
            <person name="Ruby J.G."/>
            <person name="Reiff S.B."/>
            <person name="Swart E.C."/>
            <person name="Gosai S."/>
            <person name="Prabakaran S."/>
            <person name="Witkowska E."/>
            <person name="Larue G.E."/>
            <person name="Fisher S."/>
            <person name="Freeman R.M."/>
            <person name="Gunawardena J."/>
            <person name="Chu W."/>
            <person name="Stover N.A."/>
            <person name="Gregory B.D."/>
            <person name="Nowacki M."/>
            <person name="Derisi J."/>
            <person name="Roy S.W."/>
            <person name="Marshall W.F."/>
            <person name="Sood P."/>
        </authorList>
    </citation>
    <scope>NUCLEOTIDE SEQUENCE [LARGE SCALE GENOMIC DNA]</scope>
    <source>
        <strain evidence="1">WM001</strain>
    </source>
</reference>
<name>A0A1R2ANH8_9CILI</name>
<evidence type="ECO:0000313" key="1">
    <source>
        <dbReference type="EMBL" id="OMJ66093.1"/>
    </source>
</evidence>
<gene>
    <name evidence="1" type="ORF">SteCoe_37193</name>
</gene>
<proteinExistence type="predicted"/>
<evidence type="ECO:0000313" key="2">
    <source>
        <dbReference type="Proteomes" id="UP000187209"/>
    </source>
</evidence>